<feature type="transmembrane region" description="Helical" evidence="6">
    <location>
        <begin position="234"/>
        <end position="254"/>
    </location>
</feature>
<organism evidence="8 9">
    <name type="scientific">Nocardiopsis suaedae</name>
    <dbReference type="NCBI Taxonomy" id="3018444"/>
    <lineage>
        <taxon>Bacteria</taxon>
        <taxon>Bacillati</taxon>
        <taxon>Actinomycetota</taxon>
        <taxon>Actinomycetes</taxon>
        <taxon>Streptosporangiales</taxon>
        <taxon>Nocardiopsidaceae</taxon>
        <taxon>Nocardiopsis</taxon>
    </lineage>
</organism>
<keyword evidence="3 6" id="KW-0812">Transmembrane</keyword>
<keyword evidence="5 6" id="KW-0472">Membrane</keyword>
<feature type="transmembrane region" description="Helical" evidence="6">
    <location>
        <begin position="69"/>
        <end position="91"/>
    </location>
</feature>
<feature type="transmembrane region" description="Helical" evidence="6">
    <location>
        <begin position="199"/>
        <end position="222"/>
    </location>
</feature>
<dbReference type="PANTHER" id="PTHR43124">
    <property type="entry name" value="PURINE EFFLUX PUMP PBUE"/>
    <property type="match status" value="1"/>
</dbReference>
<evidence type="ECO:0000313" key="9">
    <source>
        <dbReference type="Proteomes" id="UP001165685"/>
    </source>
</evidence>
<evidence type="ECO:0000256" key="3">
    <source>
        <dbReference type="ARBA" id="ARBA00022692"/>
    </source>
</evidence>
<feature type="transmembrane region" description="Helical" evidence="6">
    <location>
        <begin position="357"/>
        <end position="376"/>
    </location>
</feature>
<dbReference type="Proteomes" id="UP001165685">
    <property type="component" value="Unassembled WGS sequence"/>
</dbReference>
<accession>A0ABT4TM53</accession>
<evidence type="ECO:0000256" key="1">
    <source>
        <dbReference type="ARBA" id="ARBA00004651"/>
    </source>
</evidence>
<proteinExistence type="predicted"/>
<dbReference type="InterPro" id="IPR036259">
    <property type="entry name" value="MFS_trans_sf"/>
</dbReference>
<evidence type="ECO:0000256" key="4">
    <source>
        <dbReference type="ARBA" id="ARBA00022989"/>
    </source>
</evidence>
<feature type="transmembrane region" description="Helical" evidence="6">
    <location>
        <begin position="41"/>
        <end position="62"/>
    </location>
</feature>
<dbReference type="InterPro" id="IPR020846">
    <property type="entry name" value="MFS_dom"/>
</dbReference>
<dbReference type="InterPro" id="IPR011701">
    <property type="entry name" value="MFS"/>
</dbReference>
<comment type="subcellular location">
    <subcellularLocation>
        <location evidence="1">Cell membrane</location>
        <topology evidence="1">Multi-pass membrane protein</topology>
    </subcellularLocation>
</comment>
<dbReference type="CDD" id="cd17324">
    <property type="entry name" value="MFS_NepI_like"/>
    <property type="match status" value="1"/>
</dbReference>
<keyword evidence="2" id="KW-1003">Cell membrane</keyword>
<dbReference type="RefSeq" id="WP_270678430.1">
    <property type="nucleotide sequence ID" value="NZ_JAQFWP010000025.1"/>
</dbReference>
<dbReference type="InterPro" id="IPR050189">
    <property type="entry name" value="MFS_Efflux_Transporters"/>
</dbReference>
<reference evidence="8" key="1">
    <citation type="submission" date="2023-01" db="EMBL/GenBank/DDBJ databases">
        <title>Draft genome sequence of Nocardiopsis sp. LSu2-4 isolated from halophytes.</title>
        <authorList>
            <person name="Duangmal K."/>
            <person name="Chantavorakit T."/>
        </authorList>
    </citation>
    <scope>NUCLEOTIDE SEQUENCE</scope>
    <source>
        <strain evidence="8">LSu2-4</strain>
    </source>
</reference>
<evidence type="ECO:0000256" key="2">
    <source>
        <dbReference type="ARBA" id="ARBA00022475"/>
    </source>
</evidence>
<gene>
    <name evidence="8" type="ORF">O4U47_14785</name>
</gene>
<feature type="transmembrane region" description="Helical" evidence="6">
    <location>
        <begin position="128"/>
        <end position="146"/>
    </location>
</feature>
<comment type="caution">
    <text evidence="8">The sequence shown here is derived from an EMBL/GenBank/DDBJ whole genome shotgun (WGS) entry which is preliminary data.</text>
</comment>
<feature type="transmembrane region" description="Helical" evidence="6">
    <location>
        <begin position="158"/>
        <end position="178"/>
    </location>
</feature>
<feature type="transmembrane region" description="Helical" evidence="6">
    <location>
        <begin position="289"/>
        <end position="309"/>
    </location>
</feature>
<feature type="transmembrane region" description="Helical" evidence="6">
    <location>
        <begin position="330"/>
        <end position="351"/>
    </location>
</feature>
<dbReference type="Gene3D" id="1.20.1250.20">
    <property type="entry name" value="MFS general substrate transporter like domains"/>
    <property type="match status" value="2"/>
</dbReference>
<sequence>MPVALWALTLGAFGIGTTEFVIMGILPEVAADVGVSVPTAGHLISGYAAGVVIGAPLLAVAGSRLPRRTFLLALLGLFAGANALSAAAPGYEALLATRVLAGLPHGAFLGIGSVVAADMVAGHRRGQAVARVLLGLTLANVAGVPLGSLMGQELGWRWAFAAVAVIGAVAAVVLRAALPEQPRPAPVPVRREVRVFARPQVLLAFAVVVFGFGGSFAAYSYISPVLTDVTGYGATGVALMLALFGVGTTAGAVAGGRLADAAPMPTLYLFTGALAASLGLFAFTAGDPVLAPIAVFLIGATGFVAVTSLQTTILEKAKEAPGLAAAGIHSAFNIANALGALLGGAAISAGLGLTSPALVGAVLSAIGLGLALLLGLSERRAALVRRTAVAEPAPAAVAAPVLGEADDAVREVPAAV</sequence>
<keyword evidence="4 6" id="KW-1133">Transmembrane helix</keyword>
<dbReference type="SUPFAM" id="SSF103473">
    <property type="entry name" value="MFS general substrate transporter"/>
    <property type="match status" value="1"/>
</dbReference>
<dbReference type="Pfam" id="PF07690">
    <property type="entry name" value="MFS_1"/>
    <property type="match status" value="1"/>
</dbReference>
<protein>
    <submittedName>
        <fullName evidence="8">MFS transporter</fullName>
    </submittedName>
</protein>
<evidence type="ECO:0000259" key="7">
    <source>
        <dbReference type="PROSITE" id="PS50850"/>
    </source>
</evidence>
<name>A0ABT4TM53_9ACTN</name>
<feature type="domain" description="Major facilitator superfamily (MFS) profile" evidence="7">
    <location>
        <begin position="4"/>
        <end position="379"/>
    </location>
</feature>
<evidence type="ECO:0000256" key="6">
    <source>
        <dbReference type="SAM" id="Phobius"/>
    </source>
</evidence>
<keyword evidence="9" id="KW-1185">Reference proteome</keyword>
<evidence type="ECO:0000256" key="5">
    <source>
        <dbReference type="ARBA" id="ARBA00023136"/>
    </source>
</evidence>
<feature type="transmembrane region" description="Helical" evidence="6">
    <location>
        <begin position="103"/>
        <end position="121"/>
    </location>
</feature>
<dbReference type="PROSITE" id="PS50850">
    <property type="entry name" value="MFS"/>
    <property type="match status" value="1"/>
</dbReference>
<feature type="transmembrane region" description="Helical" evidence="6">
    <location>
        <begin position="266"/>
        <end position="283"/>
    </location>
</feature>
<dbReference type="PANTHER" id="PTHR43124:SF3">
    <property type="entry name" value="CHLORAMPHENICOL EFFLUX PUMP RV0191"/>
    <property type="match status" value="1"/>
</dbReference>
<evidence type="ECO:0000313" key="8">
    <source>
        <dbReference type="EMBL" id="MDA2805780.1"/>
    </source>
</evidence>
<dbReference type="EMBL" id="JAQFWP010000025">
    <property type="protein sequence ID" value="MDA2805780.1"/>
    <property type="molecule type" value="Genomic_DNA"/>
</dbReference>